<dbReference type="PANTHER" id="PTHR36174:SF1">
    <property type="entry name" value="LIPID II:GLYCINE GLYCYLTRANSFERASE"/>
    <property type="match status" value="1"/>
</dbReference>
<dbReference type="EC" id="2.3.2.10" evidence="8"/>
<dbReference type="EC" id="2.3.2.16" evidence="8"/>
<dbReference type="InterPro" id="IPR003447">
    <property type="entry name" value="FEMABX"/>
</dbReference>
<evidence type="ECO:0000256" key="5">
    <source>
        <dbReference type="ARBA" id="ARBA00023315"/>
    </source>
</evidence>
<dbReference type="Proteomes" id="UP000270025">
    <property type="component" value="Chromosome"/>
</dbReference>
<dbReference type="InterPro" id="IPR050644">
    <property type="entry name" value="PG_Glycine_Bridge_Synth"/>
</dbReference>
<evidence type="ECO:0000256" key="4">
    <source>
        <dbReference type="ARBA" id="ARBA00022984"/>
    </source>
</evidence>
<evidence type="ECO:0000313" key="9">
    <source>
        <dbReference type="Proteomes" id="UP000270025"/>
    </source>
</evidence>
<name>A0A3S4PYH0_9STRE</name>
<dbReference type="KEGG" id="svf:NCTC3166_01379"/>
<accession>A0A3S4PYH0</accession>
<keyword evidence="3" id="KW-0133">Cell shape</keyword>
<evidence type="ECO:0000256" key="2">
    <source>
        <dbReference type="ARBA" id="ARBA00022679"/>
    </source>
</evidence>
<keyword evidence="5 8" id="KW-0012">Acyltransferase</keyword>
<proteinExistence type="inferred from homology"/>
<dbReference type="RefSeq" id="WP_126404548.1">
    <property type="nucleotide sequence ID" value="NZ_LR134266.1"/>
</dbReference>
<keyword evidence="2 8" id="KW-0808">Transferase</keyword>
<dbReference type="GO" id="GO:0071555">
    <property type="term" value="P:cell wall organization"/>
    <property type="evidence" value="ECO:0007669"/>
    <property type="project" value="UniProtKB-KW"/>
</dbReference>
<protein>
    <submittedName>
        <fullName evidence="8">Serine/alanine adding enzyme</fullName>
        <ecNumber evidence="8">2.3.2.10</ecNumber>
        <ecNumber evidence="8">2.3.2.16</ecNumber>
    </submittedName>
</protein>
<dbReference type="GO" id="GO:0047206">
    <property type="term" value="F:UDP-N-acetylmuramoylpentapeptide-lysine N6-alanyltransferase activity"/>
    <property type="evidence" value="ECO:0007669"/>
    <property type="project" value="UniProtKB-EC"/>
</dbReference>
<keyword evidence="6" id="KW-0961">Cell wall biogenesis/degradation</keyword>
<organism evidence="8 9">
    <name type="scientific">Streptococcus viridans</name>
    <dbReference type="NCBI Taxonomy" id="78535"/>
    <lineage>
        <taxon>Bacteria</taxon>
        <taxon>Bacillati</taxon>
        <taxon>Bacillota</taxon>
        <taxon>Bacilli</taxon>
        <taxon>Lactobacillales</taxon>
        <taxon>Streptococcaceae</taxon>
        <taxon>Streptococcus</taxon>
    </lineage>
</organism>
<evidence type="ECO:0000256" key="3">
    <source>
        <dbReference type="ARBA" id="ARBA00022960"/>
    </source>
</evidence>
<sequence>MYSYKIGITAEEHDEFVKTSPQTNLLQSSDWAKIKDNWGNERLGVYQDHKLVAVASILIQPLPLGFTMLYIPRGPIMDYQNSELVAFMLQSIKTYARSKRAVFAKFDPSLFLRKGLIGQEVKDQEATLAIIQSLKDCGVEWVGRTEDMGETIQPRFQANIYKEYFTEDQLSKSTKQAIRTARNKGVEVIFGGTELLDEFAALMKKTEARKGIHLRGRDYYEKLLTTYAGQSYITLSRINLAERLASLKEQLKKNQAEASRFNEKTKPGKIDNNRQEKERLEEEIQFLNQELKAGQEIVSLSGTLTLEFGGTSENVYAGMDENFRRYQPAILTWYETAQHAFDRGATWQNMGGVENQLDGGLYHFKSKFNPMIEEFVGEFNLPTSMLYPLVNKAYQLRKKLRNKQ</sequence>
<dbReference type="Gene3D" id="3.40.630.30">
    <property type="match status" value="2"/>
</dbReference>
<dbReference type="GO" id="GO:0009252">
    <property type="term" value="P:peptidoglycan biosynthetic process"/>
    <property type="evidence" value="ECO:0007669"/>
    <property type="project" value="UniProtKB-KW"/>
</dbReference>
<gene>
    <name evidence="8" type="primary">murM</name>
    <name evidence="8" type="ORF">NCTC3166_01379</name>
</gene>
<dbReference type="EMBL" id="LR134266">
    <property type="protein sequence ID" value="VED67551.1"/>
    <property type="molecule type" value="Genomic_DNA"/>
</dbReference>
<evidence type="ECO:0000256" key="1">
    <source>
        <dbReference type="ARBA" id="ARBA00009943"/>
    </source>
</evidence>
<dbReference type="GO" id="GO:0008360">
    <property type="term" value="P:regulation of cell shape"/>
    <property type="evidence" value="ECO:0007669"/>
    <property type="project" value="UniProtKB-KW"/>
</dbReference>
<keyword evidence="9" id="KW-1185">Reference proteome</keyword>
<evidence type="ECO:0000256" key="7">
    <source>
        <dbReference type="SAM" id="MobiDB-lite"/>
    </source>
</evidence>
<comment type="similarity">
    <text evidence="1">Belongs to the FemABX family.</text>
</comment>
<dbReference type="PROSITE" id="PS51191">
    <property type="entry name" value="FEMABX"/>
    <property type="match status" value="1"/>
</dbReference>
<keyword evidence="4" id="KW-0573">Peptidoglycan synthesis</keyword>
<dbReference type="InterPro" id="IPR016181">
    <property type="entry name" value="Acyl_CoA_acyltransferase"/>
</dbReference>
<dbReference type="AlphaFoldDB" id="A0A3S4PYH0"/>
<dbReference type="Pfam" id="PF02388">
    <property type="entry name" value="FemAB"/>
    <property type="match status" value="1"/>
</dbReference>
<evidence type="ECO:0000256" key="6">
    <source>
        <dbReference type="ARBA" id="ARBA00023316"/>
    </source>
</evidence>
<dbReference type="Gene3D" id="1.20.58.90">
    <property type="match status" value="1"/>
</dbReference>
<dbReference type="SUPFAM" id="SSF55729">
    <property type="entry name" value="Acyl-CoA N-acyltransferases (Nat)"/>
    <property type="match status" value="2"/>
</dbReference>
<feature type="region of interest" description="Disordered" evidence="7">
    <location>
        <begin position="256"/>
        <end position="275"/>
    </location>
</feature>
<dbReference type="PANTHER" id="PTHR36174">
    <property type="entry name" value="LIPID II:GLYCINE GLYCYLTRANSFERASE"/>
    <property type="match status" value="1"/>
</dbReference>
<evidence type="ECO:0000313" key="8">
    <source>
        <dbReference type="EMBL" id="VED67551.1"/>
    </source>
</evidence>
<reference evidence="8 9" key="1">
    <citation type="submission" date="2018-12" db="EMBL/GenBank/DDBJ databases">
        <authorList>
            <consortium name="Pathogen Informatics"/>
        </authorList>
    </citation>
    <scope>NUCLEOTIDE SEQUENCE [LARGE SCALE GENOMIC DNA]</scope>
    <source>
        <strain evidence="8 9">NCTC3166</strain>
    </source>
</reference>